<feature type="compositionally biased region" description="Pro residues" evidence="1">
    <location>
        <begin position="568"/>
        <end position="581"/>
    </location>
</feature>
<feature type="compositionally biased region" description="Basic and acidic residues" evidence="1">
    <location>
        <begin position="28"/>
        <end position="39"/>
    </location>
</feature>
<evidence type="ECO:0000313" key="2">
    <source>
        <dbReference type="EMBL" id="KAK4092284.1"/>
    </source>
</evidence>
<organism evidence="2 3">
    <name type="scientific">Purpureocillium lilacinum</name>
    <name type="common">Paecilomyces lilacinus</name>
    <dbReference type="NCBI Taxonomy" id="33203"/>
    <lineage>
        <taxon>Eukaryota</taxon>
        <taxon>Fungi</taxon>
        <taxon>Dikarya</taxon>
        <taxon>Ascomycota</taxon>
        <taxon>Pezizomycotina</taxon>
        <taxon>Sordariomycetes</taxon>
        <taxon>Hypocreomycetidae</taxon>
        <taxon>Hypocreales</taxon>
        <taxon>Ophiocordycipitaceae</taxon>
        <taxon>Purpureocillium</taxon>
    </lineage>
</organism>
<evidence type="ECO:0000256" key="1">
    <source>
        <dbReference type="SAM" id="MobiDB-lite"/>
    </source>
</evidence>
<feature type="region of interest" description="Disordered" evidence="1">
    <location>
        <begin position="492"/>
        <end position="514"/>
    </location>
</feature>
<proteinExistence type="predicted"/>
<accession>A0ABR0C7N9</accession>
<sequence>MIGAEPEAEHARIGDAPVNSGSRNTSVRRTEHEKEHREPEEAEACTRAGRGPAAPVAQAGQQGRNETHARPSIVVSQAKTMGRCKDDDKKAATNGARAKSTTEQMRVTRDLFDSLAGPACKSWRRAGKTVVTNVGLTKLPCGLATKRTSVMLWQRWRPLLIREWRPKLPQPSSRTGTFWYWPTPRGGSWVLDPPRDTAAQRARWNPGTGGAPAWLLGRRRSVLRGRGRLTAVSRFAIATGERDEDPIPAMRQRQRDESMTGVVDVVGRRPDDGAGQQTSAGVDYGSAAMQSIFARLPGSPAEVRRGNLQICDLARHSALGCRGTTGPLMEDGACWAARKLVSFGNVKVTVSQRSEAADQSQAERQRDRKPPSQSRRRGCSEGGAASGHDDNYLDDRARHAAVLYPRDDNNTASRSYVETGRYSHVSFRSRAGLTRRWRRGSGSVGVKLRLVGAKGSGRVQGGRPVIFTNGREWLAEDPGLLPGRTMCVMAPESHTHSHAPPPFTPTSAPHRTCSAPAERNTLWHCIMAAHYRSAAPGGQAWHAGNGGKASLARSGPGPVRSSRAGPMASPPPPPPWHPTAGPPRSEGMRGGGDSQTDMTPPGQGAPAPAAAAAPAPGAGAGLALVAAAAPTGLPHSVWVQSANLQAQRWVASVAGACSTGWLADWTGGLDGALRCTDCPVLLHRAALTGHRPCL</sequence>
<comment type="caution">
    <text evidence="2">The sequence shown here is derived from an EMBL/GenBank/DDBJ whole genome shotgun (WGS) entry which is preliminary data.</text>
</comment>
<name>A0ABR0C7N9_PURLI</name>
<dbReference type="Proteomes" id="UP001287286">
    <property type="component" value="Unassembled WGS sequence"/>
</dbReference>
<dbReference type="EMBL" id="JAWRVI010000009">
    <property type="protein sequence ID" value="KAK4092284.1"/>
    <property type="molecule type" value="Genomic_DNA"/>
</dbReference>
<feature type="region of interest" description="Disordered" evidence="1">
    <location>
        <begin position="352"/>
        <end position="392"/>
    </location>
</feature>
<keyword evidence="3" id="KW-1185">Reference proteome</keyword>
<protein>
    <submittedName>
        <fullName evidence="2">Uncharacterized protein</fullName>
    </submittedName>
</protein>
<reference evidence="2 3" key="1">
    <citation type="journal article" date="2024" name="Microbiol. Resour. Announc.">
        <title>Genome annotations for the ascomycete fungi Trichoderma harzianum, Trichoderma aggressivum, and Purpureocillium lilacinum.</title>
        <authorList>
            <person name="Beijen E.P.W."/>
            <person name="Ohm R.A."/>
        </authorList>
    </citation>
    <scope>NUCLEOTIDE SEQUENCE [LARGE SCALE GENOMIC DNA]</scope>
    <source>
        <strain evidence="2 3">CBS 150709</strain>
    </source>
</reference>
<feature type="compositionally biased region" description="Low complexity" evidence="1">
    <location>
        <begin position="600"/>
        <end position="615"/>
    </location>
</feature>
<evidence type="ECO:0000313" key="3">
    <source>
        <dbReference type="Proteomes" id="UP001287286"/>
    </source>
</evidence>
<feature type="compositionally biased region" description="Basic and acidic residues" evidence="1">
    <location>
        <begin position="361"/>
        <end position="370"/>
    </location>
</feature>
<feature type="compositionally biased region" description="Low complexity" evidence="1">
    <location>
        <begin position="47"/>
        <end position="64"/>
    </location>
</feature>
<feature type="region of interest" description="Disordered" evidence="1">
    <location>
        <begin position="1"/>
        <end position="102"/>
    </location>
</feature>
<gene>
    <name evidence="2" type="ORF">Purlil1_3537</name>
</gene>
<feature type="region of interest" description="Disordered" evidence="1">
    <location>
        <begin position="536"/>
        <end position="615"/>
    </location>
</feature>